<dbReference type="Proteomes" id="UP000762253">
    <property type="component" value="Unassembled WGS sequence"/>
</dbReference>
<keyword evidence="3" id="KW-1185">Reference proteome</keyword>
<feature type="signal peptide" evidence="1">
    <location>
        <begin position="1"/>
        <end position="24"/>
    </location>
</feature>
<feature type="chain" id="PRO_5046325300" description="Outer membrane protein beta-barrel domain-containing protein" evidence="1">
    <location>
        <begin position="25"/>
        <end position="323"/>
    </location>
</feature>
<reference evidence="2 3" key="1">
    <citation type="submission" date="2018-06" db="EMBL/GenBank/DDBJ databases">
        <title>Comparative genomics of Brasilonema spp. strains.</title>
        <authorList>
            <person name="Alvarenga D.O."/>
            <person name="Fiore M.F."/>
            <person name="Varani A.M."/>
        </authorList>
    </citation>
    <scope>NUCLEOTIDE SEQUENCE [LARGE SCALE GENOMIC DNA]</scope>
    <source>
        <strain evidence="2 3">UFV-OR1</strain>
    </source>
</reference>
<name>A0ABX1MJJ5_9CYAN</name>
<comment type="caution">
    <text evidence="2">The sequence shown here is derived from an EMBL/GenBank/DDBJ whole genome shotgun (WGS) entry which is preliminary data.</text>
</comment>
<dbReference type="EMBL" id="QMEC01000242">
    <property type="protein sequence ID" value="NMF67230.1"/>
    <property type="molecule type" value="Genomic_DNA"/>
</dbReference>
<evidence type="ECO:0000313" key="3">
    <source>
        <dbReference type="Proteomes" id="UP000762253"/>
    </source>
</evidence>
<evidence type="ECO:0000256" key="1">
    <source>
        <dbReference type="SAM" id="SignalP"/>
    </source>
</evidence>
<proteinExistence type="predicted"/>
<evidence type="ECO:0008006" key="4">
    <source>
        <dbReference type="Google" id="ProtNLM"/>
    </source>
</evidence>
<organism evidence="2 3">
    <name type="scientific">Brasilonema octagenarum UFV-OR1</name>
    <dbReference type="NCBI Taxonomy" id="417115"/>
    <lineage>
        <taxon>Bacteria</taxon>
        <taxon>Bacillati</taxon>
        <taxon>Cyanobacteriota</taxon>
        <taxon>Cyanophyceae</taxon>
        <taxon>Nostocales</taxon>
        <taxon>Scytonemataceae</taxon>
        <taxon>Brasilonema</taxon>
        <taxon>Octagenarum group</taxon>
    </lineage>
</organism>
<accession>A0ABX1MJJ5</accession>
<sequence>MQAKVIRLLSVLCVAVVMSIPATAQKFRPSRVYIEPDGWSIGTNIGKTDMWGDVGTKGPIDHYTNSKYFDKVSMMGGLFGRYSFHPSFATRFQLNFGSLYATDEWNYDGVKGKNLLEGKDYVQRYLRAQNAKAIVVEASAMFEYTPRRFNLRGKAYKRRQPYLAAGLAVFHYTPYSTVGKSPTWVKTYDLSLEGQGWEGASYPKKNSRWQPAVPLAFGYRWDLGDHLNLGIEYMYRMTMFDYLDGVSGKYVSAFEFNQNLGPKEAATAIQVADKTPYYNNSLANKPGTLRGNPGNNDGYSTFTITFSYKVPSRHRIWWQPKQF</sequence>
<keyword evidence="1" id="KW-0732">Signal</keyword>
<evidence type="ECO:0000313" key="2">
    <source>
        <dbReference type="EMBL" id="NMF67230.1"/>
    </source>
</evidence>
<protein>
    <recommendedName>
        <fullName evidence="4">Outer membrane protein beta-barrel domain-containing protein</fullName>
    </recommendedName>
</protein>
<gene>
    <name evidence="2" type="ORF">DP115_32630</name>
</gene>